<reference evidence="3" key="1">
    <citation type="submission" date="2016-11" db="UniProtKB">
        <authorList>
            <consortium name="WormBaseParasite"/>
        </authorList>
    </citation>
    <scope>IDENTIFICATION</scope>
</reference>
<sequence>MFFYLIFKNKIIFILLFSIFVCCLSKSEEIDDEILKALNKETIKNGEIEVKTGEDKLGDNKIRKWKKYLIKRKYPSNGGGHLKEEEKLINEGENSLLDAPPINEKSNKNLDNKENLKKIQNVLDWNEQRAPAICGDKEWHYFDG</sequence>
<proteinExistence type="predicted"/>
<evidence type="ECO:0000313" key="3">
    <source>
        <dbReference type="WBParaSite" id="MhA1_Contig1203.frz3.gene5"/>
    </source>
</evidence>
<evidence type="ECO:0000256" key="1">
    <source>
        <dbReference type="SAM" id="SignalP"/>
    </source>
</evidence>
<feature type="signal peptide" evidence="1">
    <location>
        <begin position="1"/>
        <end position="27"/>
    </location>
</feature>
<keyword evidence="2" id="KW-1185">Reference proteome</keyword>
<dbReference type="AlphaFoldDB" id="A0A1I8B0Z1"/>
<organism evidence="2 3">
    <name type="scientific">Meloidogyne hapla</name>
    <name type="common">Root-knot nematode worm</name>
    <dbReference type="NCBI Taxonomy" id="6305"/>
    <lineage>
        <taxon>Eukaryota</taxon>
        <taxon>Metazoa</taxon>
        <taxon>Ecdysozoa</taxon>
        <taxon>Nematoda</taxon>
        <taxon>Chromadorea</taxon>
        <taxon>Rhabditida</taxon>
        <taxon>Tylenchina</taxon>
        <taxon>Tylenchomorpha</taxon>
        <taxon>Tylenchoidea</taxon>
        <taxon>Meloidogynidae</taxon>
        <taxon>Meloidogyninae</taxon>
        <taxon>Meloidogyne</taxon>
    </lineage>
</organism>
<dbReference type="WBParaSite" id="MhA1_Contig1203.frz3.gene5">
    <property type="protein sequence ID" value="MhA1_Contig1203.frz3.gene5"/>
    <property type="gene ID" value="MhA1_Contig1203.frz3.gene5"/>
</dbReference>
<accession>A0A1I8B0Z1</accession>
<evidence type="ECO:0000313" key="2">
    <source>
        <dbReference type="Proteomes" id="UP000095281"/>
    </source>
</evidence>
<protein>
    <submittedName>
        <fullName evidence="3">Uncharacterized protein</fullName>
    </submittedName>
</protein>
<keyword evidence="1" id="KW-0732">Signal</keyword>
<feature type="chain" id="PRO_5009315330" evidence="1">
    <location>
        <begin position="28"/>
        <end position="144"/>
    </location>
</feature>
<dbReference type="Proteomes" id="UP000095281">
    <property type="component" value="Unplaced"/>
</dbReference>
<name>A0A1I8B0Z1_MELHA</name>